<sequence length="123" mass="13990">MAKLLIIDDEIKLREVISEFLSFVGYEVYEAKNGLKGLDKVKKIKPDLIICDITMPKLDGYGFMEQHQNSEYSIIPVLLLSANVELKDVKKGIDLGAKGYIKKPFVFKELKKIIESNLLTNNK</sequence>
<comment type="caution">
    <text evidence="4">The sequence shown here is derived from an EMBL/GenBank/DDBJ whole genome shotgun (WGS) entry which is preliminary data.</text>
</comment>
<proteinExistence type="predicted"/>
<dbReference type="PANTHER" id="PTHR44591:SF3">
    <property type="entry name" value="RESPONSE REGULATORY DOMAIN-CONTAINING PROTEIN"/>
    <property type="match status" value="1"/>
</dbReference>
<dbReference type="InterPro" id="IPR011006">
    <property type="entry name" value="CheY-like_superfamily"/>
</dbReference>
<dbReference type="PROSITE" id="PS50110">
    <property type="entry name" value="RESPONSE_REGULATORY"/>
    <property type="match status" value="1"/>
</dbReference>
<dbReference type="PANTHER" id="PTHR44591">
    <property type="entry name" value="STRESS RESPONSE REGULATOR PROTEIN 1"/>
    <property type="match status" value="1"/>
</dbReference>
<dbReference type="Gene3D" id="3.40.50.2300">
    <property type="match status" value="1"/>
</dbReference>
<evidence type="ECO:0000256" key="1">
    <source>
        <dbReference type="ARBA" id="ARBA00022553"/>
    </source>
</evidence>
<name>A0AAW6TNN4_9FLAO</name>
<keyword evidence="1 2" id="KW-0597">Phosphoprotein</keyword>
<protein>
    <submittedName>
        <fullName evidence="4">Response regulator</fullName>
    </submittedName>
</protein>
<organism evidence="4 5">
    <name type="scientific">Flavobacterium yafengii</name>
    <dbReference type="NCBI Taxonomy" id="3041253"/>
    <lineage>
        <taxon>Bacteria</taxon>
        <taxon>Pseudomonadati</taxon>
        <taxon>Bacteroidota</taxon>
        <taxon>Flavobacteriia</taxon>
        <taxon>Flavobacteriales</taxon>
        <taxon>Flavobacteriaceae</taxon>
        <taxon>Flavobacterium</taxon>
    </lineage>
</organism>
<dbReference type="Proteomes" id="UP001228643">
    <property type="component" value="Unassembled WGS sequence"/>
</dbReference>
<dbReference type="RefSeq" id="WP_282714619.1">
    <property type="nucleotide sequence ID" value="NZ_JASCRT010000001.1"/>
</dbReference>
<feature type="modified residue" description="4-aspartylphosphate" evidence="2">
    <location>
        <position position="52"/>
    </location>
</feature>
<dbReference type="Pfam" id="PF00072">
    <property type="entry name" value="Response_reg"/>
    <property type="match status" value="1"/>
</dbReference>
<evidence type="ECO:0000313" key="4">
    <source>
        <dbReference type="EMBL" id="MDI5948980.1"/>
    </source>
</evidence>
<dbReference type="SMART" id="SM00448">
    <property type="entry name" value="REC"/>
    <property type="match status" value="1"/>
</dbReference>
<evidence type="ECO:0000313" key="5">
    <source>
        <dbReference type="Proteomes" id="UP001228643"/>
    </source>
</evidence>
<dbReference type="InterPro" id="IPR050595">
    <property type="entry name" value="Bact_response_regulator"/>
</dbReference>
<dbReference type="EMBL" id="JASCRY010000001">
    <property type="protein sequence ID" value="MDI5948980.1"/>
    <property type="molecule type" value="Genomic_DNA"/>
</dbReference>
<gene>
    <name evidence="4" type="ORF">QLS97_04905</name>
</gene>
<dbReference type="GO" id="GO:0000160">
    <property type="term" value="P:phosphorelay signal transduction system"/>
    <property type="evidence" value="ECO:0007669"/>
    <property type="project" value="InterPro"/>
</dbReference>
<reference evidence="4 5" key="1">
    <citation type="submission" date="2023-04" db="EMBL/GenBank/DDBJ databases">
        <title>Two novel species of Flavobacterium.</title>
        <authorList>
            <person name="Liu Q."/>
            <person name="Xin Y.-H."/>
        </authorList>
    </citation>
    <scope>NUCLEOTIDE SEQUENCE [LARGE SCALE GENOMIC DNA]</scope>
    <source>
        <strain evidence="4 5">LB2P87</strain>
    </source>
</reference>
<accession>A0AAW6TNN4</accession>
<keyword evidence="5" id="KW-1185">Reference proteome</keyword>
<dbReference type="InterPro" id="IPR001789">
    <property type="entry name" value="Sig_transdc_resp-reg_receiver"/>
</dbReference>
<evidence type="ECO:0000256" key="2">
    <source>
        <dbReference type="PROSITE-ProRule" id="PRU00169"/>
    </source>
</evidence>
<evidence type="ECO:0000259" key="3">
    <source>
        <dbReference type="PROSITE" id="PS50110"/>
    </source>
</evidence>
<dbReference type="SUPFAM" id="SSF52172">
    <property type="entry name" value="CheY-like"/>
    <property type="match status" value="1"/>
</dbReference>
<feature type="domain" description="Response regulatory" evidence="3">
    <location>
        <begin position="3"/>
        <end position="118"/>
    </location>
</feature>
<dbReference type="AlphaFoldDB" id="A0AAW6TNN4"/>